<dbReference type="SUPFAM" id="SSF55073">
    <property type="entry name" value="Nucleotide cyclase"/>
    <property type="match status" value="1"/>
</dbReference>
<dbReference type="InterPro" id="IPR043128">
    <property type="entry name" value="Rev_trsase/Diguanyl_cyclase"/>
</dbReference>
<protein>
    <recommendedName>
        <fullName evidence="5">Diguanylate cyclase</fullName>
    </recommendedName>
</protein>
<dbReference type="SMART" id="SM00267">
    <property type="entry name" value="GGDEF"/>
    <property type="match status" value="1"/>
</dbReference>
<dbReference type="Pfam" id="PF00563">
    <property type="entry name" value="EAL"/>
    <property type="match status" value="1"/>
</dbReference>
<gene>
    <name evidence="3" type="ORF">BA177_10000</name>
</gene>
<reference evidence="3 4" key="1">
    <citation type="submission" date="2016-06" db="EMBL/GenBank/DDBJ databases">
        <title>Complete genome sequence of a deep-branching marine Gamma Proteobacterium Woeseia oceani type strain XK5.</title>
        <authorList>
            <person name="Mu D."/>
            <person name="Du Z."/>
        </authorList>
    </citation>
    <scope>NUCLEOTIDE SEQUENCE [LARGE SCALE GENOMIC DNA]</scope>
    <source>
        <strain evidence="3 4">XK5</strain>
    </source>
</reference>
<dbReference type="PROSITE" id="PS50883">
    <property type="entry name" value="EAL"/>
    <property type="match status" value="1"/>
</dbReference>
<dbReference type="InterPro" id="IPR035919">
    <property type="entry name" value="EAL_sf"/>
</dbReference>
<dbReference type="InterPro" id="IPR050706">
    <property type="entry name" value="Cyclic-di-GMP_PDE-like"/>
</dbReference>
<feature type="domain" description="GGDEF" evidence="2">
    <location>
        <begin position="25"/>
        <end position="159"/>
    </location>
</feature>
<dbReference type="SUPFAM" id="SSF141868">
    <property type="entry name" value="EAL domain-like"/>
    <property type="match status" value="1"/>
</dbReference>
<evidence type="ECO:0000313" key="4">
    <source>
        <dbReference type="Proteomes" id="UP000092695"/>
    </source>
</evidence>
<dbReference type="PANTHER" id="PTHR33121:SF70">
    <property type="entry name" value="SIGNALING PROTEIN YKOW"/>
    <property type="match status" value="1"/>
</dbReference>
<dbReference type="NCBIfam" id="TIGR00254">
    <property type="entry name" value="GGDEF"/>
    <property type="match status" value="1"/>
</dbReference>
<dbReference type="EMBL" id="CP016268">
    <property type="protein sequence ID" value="ANO51491.1"/>
    <property type="molecule type" value="Genomic_DNA"/>
</dbReference>
<dbReference type="SMART" id="SM00052">
    <property type="entry name" value="EAL"/>
    <property type="match status" value="1"/>
</dbReference>
<dbReference type="AlphaFoldDB" id="A0A193LGA5"/>
<organism evidence="3 4">
    <name type="scientific">Woeseia oceani</name>
    <dbReference type="NCBI Taxonomy" id="1548547"/>
    <lineage>
        <taxon>Bacteria</taxon>
        <taxon>Pseudomonadati</taxon>
        <taxon>Pseudomonadota</taxon>
        <taxon>Gammaproteobacteria</taxon>
        <taxon>Woeseiales</taxon>
        <taxon>Woeseiaceae</taxon>
        <taxon>Woeseia</taxon>
    </lineage>
</organism>
<feature type="domain" description="EAL" evidence="1">
    <location>
        <begin position="167"/>
        <end position="420"/>
    </location>
</feature>
<name>A0A193LGA5_9GAMM</name>
<dbReference type="Pfam" id="PF00990">
    <property type="entry name" value="GGDEF"/>
    <property type="match status" value="1"/>
</dbReference>
<dbReference type="GO" id="GO:0071111">
    <property type="term" value="F:cyclic-guanylate-specific phosphodiesterase activity"/>
    <property type="evidence" value="ECO:0007669"/>
    <property type="project" value="InterPro"/>
</dbReference>
<dbReference type="Gene3D" id="3.30.70.270">
    <property type="match status" value="1"/>
</dbReference>
<evidence type="ECO:0000259" key="2">
    <source>
        <dbReference type="PROSITE" id="PS50887"/>
    </source>
</evidence>
<keyword evidence="4" id="KW-1185">Reference proteome</keyword>
<proteinExistence type="predicted"/>
<sequence length="426" mass="47608">MTAQTLSAFESLAQHLEECLENEDQIVAVIMLEVSNLSRIDARFGRSHRNDVLNELSRRINESLRPVDFAIQIGDNTFAVIVPGLKNKGHATLACRKLIRIATPETPEPERDKGALEVRIGMALYPEHSFRGNELLQRAQLALEVAKDTNKDLVSYDTEKVGSIAVSWEMRDDLAEAIHESELQVFFQPKLNLLTDQPWGAEALVRWFSATRGPVSPETFIAVAEESNLIEPLTRLVLNSAMRSLMMWQRDGHDIGVAVNLPACMLLDSSLVNMVESLLSIWDIEAQRLTLELTESAIMADVDKCFATMSSLKALGARISIDDFGTGYSSFSYFKTIPADELKIDRAFVAGMVEDQADQHIVETIIGLAHRFDMKVVAEGIEDEATIEMLTRLGCDVGQGYHIARPMPENEFDAWLDARRYAQPEI</sequence>
<evidence type="ECO:0000259" key="1">
    <source>
        <dbReference type="PROSITE" id="PS50883"/>
    </source>
</evidence>
<dbReference type="PROSITE" id="PS50887">
    <property type="entry name" value="GGDEF"/>
    <property type="match status" value="1"/>
</dbReference>
<evidence type="ECO:0000313" key="3">
    <source>
        <dbReference type="EMBL" id="ANO51491.1"/>
    </source>
</evidence>
<dbReference type="Proteomes" id="UP000092695">
    <property type="component" value="Chromosome"/>
</dbReference>
<dbReference type="InterPro" id="IPR001633">
    <property type="entry name" value="EAL_dom"/>
</dbReference>
<dbReference type="InterPro" id="IPR029787">
    <property type="entry name" value="Nucleotide_cyclase"/>
</dbReference>
<dbReference type="KEGG" id="woc:BA177_10000"/>
<evidence type="ECO:0008006" key="5">
    <source>
        <dbReference type="Google" id="ProtNLM"/>
    </source>
</evidence>
<dbReference type="CDD" id="cd01948">
    <property type="entry name" value="EAL"/>
    <property type="match status" value="1"/>
</dbReference>
<dbReference type="STRING" id="1548547.BA177_10000"/>
<dbReference type="PANTHER" id="PTHR33121">
    <property type="entry name" value="CYCLIC DI-GMP PHOSPHODIESTERASE PDEF"/>
    <property type="match status" value="1"/>
</dbReference>
<dbReference type="InterPro" id="IPR000160">
    <property type="entry name" value="GGDEF_dom"/>
</dbReference>
<accession>A0A193LGA5</accession>
<dbReference type="Gene3D" id="3.20.20.450">
    <property type="entry name" value="EAL domain"/>
    <property type="match status" value="1"/>
</dbReference>